<accession>A0A1I7XPH4</accession>
<name>A0A1I7XPH4_HETBA</name>
<dbReference type="WBParaSite" id="Hba_19380">
    <property type="protein sequence ID" value="Hba_19380"/>
    <property type="gene ID" value="Hba_19380"/>
</dbReference>
<sequence length="26" mass="3013">MTLLTCPIRRKSMKDGFACERALSRQ</sequence>
<reference evidence="2" key="1">
    <citation type="submission" date="2016-11" db="UniProtKB">
        <authorList>
            <consortium name="WormBaseParasite"/>
        </authorList>
    </citation>
    <scope>IDENTIFICATION</scope>
</reference>
<dbReference type="AlphaFoldDB" id="A0A1I7XPH4"/>
<proteinExistence type="predicted"/>
<dbReference type="Proteomes" id="UP000095283">
    <property type="component" value="Unplaced"/>
</dbReference>
<evidence type="ECO:0000313" key="2">
    <source>
        <dbReference type="WBParaSite" id="Hba_19380"/>
    </source>
</evidence>
<protein>
    <submittedName>
        <fullName evidence="2">DUF1534 domain-containing protein</fullName>
    </submittedName>
</protein>
<keyword evidence="1" id="KW-1185">Reference proteome</keyword>
<organism evidence="1 2">
    <name type="scientific">Heterorhabditis bacteriophora</name>
    <name type="common">Entomopathogenic nematode worm</name>
    <dbReference type="NCBI Taxonomy" id="37862"/>
    <lineage>
        <taxon>Eukaryota</taxon>
        <taxon>Metazoa</taxon>
        <taxon>Ecdysozoa</taxon>
        <taxon>Nematoda</taxon>
        <taxon>Chromadorea</taxon>
        <taxon>Rhabditida</taxon>
        <taxon>Rhabditina</taxon>
        <taxon>Rhabditomorpha</taxon>
        <taxon>Strongyloidea</taxon>
        <taxon>Heterorhabditidae</taxon>
        <taxon>Heterorhabditis</taxon>
    </lineage>
</organism>
<evidence type="ECO:0000313" key="1">
    <source>
        <dbReference type="Proteomes" id="UP000095283"/>
    </source>
</evidence>